<keyword evidence="10" id="KW-0547">Nucleotide-binding</keyword>
<dbReference type="OrthoDB" id="9812123at2"/>
<dbReference type="FunFam" id="3.40.1380.20:FF:000009">
    <property type="entry name" value="Pyruvate kinase"/>
    <property type="match status" value="1"/>
</dbReference>
<evidence type="ECO:0000256" key="14">
    <source>
        <dbReference type="ARBA" id="ARBA00022958"/>
    </source>
</evidence>
<feature type="domain" description="Pyruvate kinase barrel" evidence="20">
    <location>
        <begin position="1"/>
        <end position="322"/>
    </location>
</feature>
<dbReference type="InterPro" id="IPR015793">
    <property type="entry name" value="Pyrv_Knase_brl"/>
</dbReference>
<dbReference type="NCBIfam" id="TIGR01064">
    <property type="entry name" value="pyruv_kin"/>
    <property type="match status" value="1"/>
</dbReference>
<comment type="cofactor">
    <cofactor evidence="1">
        <name>Mg(2+)</name>
        <dbReference type="ChEBI" id="CHEBI:18420"/>
    </cofactor>
</comment>
<evidence type="ECO:0000313" key="22">
    <source>
        <dbReference type="EMBL" id="CCH71272.1"/>
    </source>
</evidence>
<evidence type="ECO:0000256" key="3">
    <source>
        <dbReference type="ARBA" id="ARBA00004997"/>
    </source>
</evidence>
<evidence type="ECO:0000256" key="2">
    <source>
        <dbReference type="ARBA" id="ARBA00001958"/>
    </source>
</evidence>
<keyword evidence="8 19" id="KW-0808">Transferase</keyword>
<evidence type="ECO:0000256" key="6">
    <source>
        <dbReference type="ARBA" id="ARBA00012142"/>
    </source>
</evidence>
<feature type="domain" description="Pyruvate kinase C-terminal" evidence="21">
    <location>
        <begin position="353"/>
        <end position="465"/>
    </location>
</feature>
<keyword evidence="23" id="KW-1185">Reference proteome</keyword>
<comment type="cofactor">
    <cofactor evidence="2">
        <name>K(+)</name>
        <dbReference type="ChEBI" id="CHEBI:29103"/>
    </cofactor>
</comment>
<dbReference type="Pfam" id="PF02887">
    <property type="entry name" value="PK_C"/>
    <property type="match status" value="1"/>
</dbReference>
<comment type="pathway">
    <text evidence="3 19">Carbohydrate degradation; glycolysis; pyruvate from D-glyceraldehyde 3-phosphate: step 5/5.</text>
</comment>
<comment type="similarity">
    <text evidence="4 19">Belongs to the pyruvate kinase family.</text>
</comment>
<keyword evidence="15 19" id="KW-0324">Glycolysis</keyword>
<dbReference type="GO" id="GO:0005524">
    <property type="term" value="F:ATP binding"/>
    <property type="evidence" value="ECO:0007669"/>
    <property type="project" value="UniProtKB-KW"/>
</dbReference>
<dbReference type="InterPro" id="IPR001697">
    <property type="entry name" value="Pyr_Knase"/>
</dbReference>
<organism evidence="22 23">
    <name type="scientific">Phycicoccus elongatus Lp2</name>
    <dbReference type="NCBI Taxonomy" id="1193181"/>
    <lineage>
        <taxon>Bacteria</taxon>
        <taxon>Bacillati</taxon>
        <taxon>Actinomycetota</taxon>
        <taxon>Actinomycetes</taxon>
        <taxon>Micrococcales</taxon>
        <taxon>Intrasporangiaceae</taxon>
        <taxon>Phycicoccus</taxon>
    </lineage>
</organism>
<dbReference type="InterPro" id="IPR040442">
    <property type="entry name" value="Pyrv_kinase-like_dom_sf"/>
</dbReference>
<dbReference type="InterPro" id="IPR015795">
    <property type="entry name" value="Pyrv_Knase_C"/>
</dbReference>
<dbReference type="GO" id="GO:0030955">
    <property type="term" value="F:potassium ion binding"/>
    <property type="evidence" value="ECO:0007669"/>
    <property type="project" value="UniProtKB-UniRule"/>
</dbReference>
<accession>N0E331</accession>
<evidence type="ECO:0000259" key="21">
    <source>
        <dbReference type="Pfam" id="PF02887"/>
    </source>
</evidence>
<keyword evidence="16 22" id="KW-0670">Pyruvate</keyword>
<dbReference type="Gene3D" id="3.40.1380.20">
    <property type="entry name" value="Pyruvate kinase, C-terminal domain"/>
    <property type="match status" value="1"/>
</dbReference>
<comment type="caution">
    <text evidence="22">The sequence shown here is derived from an EMBL/GenBank/DDBJ whole genome shotgun (WGS) entry which is preliminary data.</text>
</comment>
<dbReference type="GO" id="GO:0016301">
    <property type="term" value="F:kinase activity"/>
    <property type="evidence" value="ECO:0007669"/>
    <property type="project" value="UniProtKB-KW"/>
</dbReference>
<comment type="catalytic activity">
    <reaction evidence="17 19">
        <text>pyruvate + ATP = phosphoenolpyruvate + ADP + H(+)</text>
        <dbReference type="Rhea" id="RHEA:18157"/>
        <dbReference type="ChEBI" id="CHEBI:15361"/>
        <dbReference type="ChEBI" id="CHEBI:15378"/>
        <dbReference type="ChEBI" id="CHEBI:30616"/>
        <dbReference type="ChEBI" id="CHEBI:58702"/>
        <dbReference type="ChEBI" id="CHEBI:456216"/>
        <dbReference type="EC" id="2.7.1.40"/>
    </reaction>
</comment>
<dbReference type="Pfam" id="PF00224">
    <property type="entry name" value="PK"/>
    <property type="match status" value="1"/>
</dbReference>
<dbReference type="InterPro" id="IPR018209">
    <property type="entry name" value="Pyrv_Knase_AS"/>
</dbReference>
<reference evidence="22 23" key="1">
    <citation type="journal article" date="2013" name="ISME J.">
        <title>A metabolic model for members of the genus Tetrasphaera involved in enhanced biological phosphorus removal.</title>
        <authorList>
            <person name="Kristiansen R."/>
            <person name="Nguyen H.T.T."/>
            <person name="Saunders A.M."/>
            <person name="Nielsen J.L."/>
            <person name="Wimmer R."/>
            <person name="Le V.Q."/>
            <person name="McIlroy S.J."/>
            <person name="Petrovski S."/>
            <person name="Seviour R.J."/>
            <person name="Calteau A."/>
            <person name="Nielsen K.L."/>
            <person name="Nielsen P.H."/>
        </authorList>
    </citation>
    <scope>NUCLEOTIDE SEQUENCE [LARGE SCALE GENOMIC DNA]</scope>
    <source>
        <strain evidence="22 23">Lp2</strain>
    </source>
</reference>
<dbReference type="GO" id="GO:0004743">
    <property type="term" value="F:pyruvate kinase activity"/>
    <property type="evidence" value="ECO:0007669"/>
    <property type="project" value="UniProtKB-UniRule"/>
</dbReference>
<evidence type="ECO:0000259" key="20">
    <source>
        <dbReference type="Pfam" id="PF00224"/>
    </source>
</evidence>
<evidence type="ECO:0000256" key="10">
    <source>
        <dbReference type="ARBA" id="ARBA00022741"/>
    </source>
</evidence>
<dbReference type="NCBIfam" id="NF004491">
    <property type="entry name" value="PRK05826.1"/>
    <property type="match status" value="1"/>
</dbReference>
<keyword evidence="14" id="KW-0630">Potassium</keyword>
<keyword evidence="11 19" id="KW-0418">Kinase</keyword>
<evidence type="ECO:0000256" key="16">
    <source>
        <dbReference type="ARBA" id="ARBA00023317"/>
    </source>
</evidence>
<dbReference type="GO" id="GO:0000287">
    <property type="term" value="F:magnesium ion binding"/>
    <property type="evidence" value="ECO:0007669"/>
    <property type="project" value="UniProtKB-UniRule"/>
</dbReference>
<name>N0E331_9MICO</name>
<keyword evidence="13 19" id="KW-0460">Magnesium</keyword>
<keyword evidence="12" id="KW-0067">ATP-binding</keyword>
<evidence type="ECO:0000256" key="18">
    <source>
        <dbReference type="NCBIfam" id="TIGR01064"/>
    </source>
</evidence>
<keyword evidence="9" id="KW-0479">Metal-binding</keyword>
<dbReference type="HOGENOM" id="CLU_015439_0_2_11"/>
<evidence type="ECO:0000256" key="8">
    <source>
        <dbReference type="ARBA" id="ARBA00022679"/>
    </source>
</evidence>
<dbReference type="eggNOG" id="COG0469">
    <property type="taxonomic scope" value="Bacteria"/>
</dbReference>
<dbReference type="InterPro" id="IPR011037">
    <property type="entry name" value="Pyrv_Knase-like_insert_dom_sf"/>
</dbReference>
<evidence type="ECO:0000256" key="11">
    <source>
        <dbReference type="ARBA" id="ARBA00022777"/>
    </source>
</evidence>
<evidence type="ECO:0000256" key="19">
    <source>
        <dbReference type="RuleBase" id="RU000504"/>
    </source>
</evidence>
<evidence type="ECO:0000256" key="13">
    <source>
        <dbReference type="ARBA" id="ARBA00022842"/>
    </source>
</evidence>
<dbReference type="UniPathway" id="UPA00109">
    <property type="reaction ID" value="UER00188"/>
</dbReference>
<dbReference type="EMBL" id="CAIZ01000159">
    <property type="protein sequence ID" value="CCH71272.1"/>
    <property type="molecule type" value="Genomic_DNA"/>
</dbReference>
<dbReference type="InterPro" id="IPR015806">
    <property type="entry name" value="Pyrv_Knase_insert_dom_sf"/>
</dbReference>
<dbReference type="EC" id="2.7.1.40" evidence="6 18"/>
<dbReference type="SUPFAM" id="SSF52935">
    <property type="entry name" value="PK C-terminal domain-like"/>
    <property type="match status" value="1"/>
</dbReference>
<evidence type="ECO:0000256" key="9">
    <source>
        <dbReference type="ARBA" id="ARBA00022723"/>
    </source>
</evidence>
<dbReference type="NCBIfam" id="NF004978">
    <property type="entry name" value="PRK06354.1"/>
    <property type="match status" value="1"/>
</dbReference>
<dbReference type="AlphaFoldDB" id="N0E331"/>
<dbReference type="SUPFAM" id="SSF50800">
    <property type="entry name" value="PK beta-barrel domain-like"/>
    <property type="match status" value="1"/>
</dbReference>
<dbReference type="InterPro" id="IPR036918">
    <property type="entry name" value="Pyrv_Knase_C_sf"/>
</dbReference>
<protein>
    <recommendedName>
        <fullName evidence="7 18">Pyruvate kinase</fullName>
        <ecNumber evidence="6 18">2.7.1.40</ecNumber>
    </recommendedName>
</protein>
<gene>
    <name evidence="22" type="primary">pyk</name>
    <name evidence="22" type="ORF">BN10_860019</name>
</gene>
<dbReference type="NCBIfam" id="NF004886">
    <property type="entry name" value="PRK06247.1"/>
    <property type="match status" value="1"/>
</dbReference>
<dbReference type="Gene3D" id="3.20.20.60">
    <property type="entry name" value="Phosphoenolpyruvate-binding domains"/>
    <property type="match status" value="1"/>
</dbReference>
<dbReference type="PROSITE" id="PS00110">
    <property type="entry name" value="PYRUVATE_KINASE"/>
    <property type="match status" value="1"/>
</dbReference>
<comment type="subunit">
    <text evidence="5">Homotetramer.</text>
</comment>
<evidence type="ECO:0000256" key="12">
    <source>
        <dbReference type="ARBA" id="ARBA00022840"/>
    </source>
</evidence>
<evidence type="ECO:0000313" key="23">
    <source>
        <dbReference type="Proteomes" id="UP000013167"/>
    </source>
</evidence>
<evidence type="ECO:0000256" key="15">
    <source>
        <dbReference type="ARBA" id="ARBA00023152"/>
    </source>
</evidence>
<proteinExistence type="inferred from homology"/>
<evidence type="ECO:0000256" key="17">
    <source>
        <dbReference type="ARBA" id="ARBA00048152"/>
    </source>
</evidence>
<dbReference type="PANTHER" id="PTHR11817">
    <property type="entry name" value="PYRUVATE KINASE"/>
    <property type="match status" value="1"/>
</dbReference>
<dbReference type="PRINTS" id="PR01050">
    <property type="entry name" value="PYRUVTKNASE"/>
</dbReference>
<dbReference type="RefSeq" id="WP_010851101.1">
    <property type="nucleotide sequence ID" value="NZ_HF570956.1"/>
</dbReference>
<evidence type="ECO:0000256" key="5">
    <source>
        <dbReference type="ARBA" id="ARBA00011881"/>
    </source>
</evidence>
<evidence type="ECO:0000256" key="7">
    <source>
        <dbReference type="ARBA" id="ARBA00018587"/>
    </source>
</evidence>
<dbReference type="STRING" id="1193181.BN10_860019"/>
<dbReference type="SUPFAM" id="SSF51621">
    <property type="entry name" value="Phosphoenolpyruvate/pyruvate domain"/>
    <property type="match status" value="1"/>
</dbReference>
<dbReference type="Proteomes" id="UP000013167">
    <property type="component" value="Unassembled WGS sequence"/>
</dbReference>
<evidence type="ECO:0000256" key="4">
    <source>
        <dbReference type="ARBA" id="ARBA00008663"/>
    </source>
</evidence>
<evidence type="ECO:0000256" key="1">
    <source>
        <dbReference type="ARBA" id="ARBA00001946"/>
    </source>
</evidence>
<dbReference type="FunFam" id="2.40.33.10:FF:000001">
    <property type="entry name" value="Pyruvate kinase"/>
    <property type="match status" value="1"/>
</dbReference>
<dbReference type="InterPro" id="IPR015813">
    <property type="entry name" value="Pyrv/PenolPyrv_kinase-like_dom"/>
</dbReference>
<dbReference type="Gene3D" id="2.40.33.10">
    <property type="entry name" value="PK beta-barrel domain-like"/>
    <property type="match status" value="1"/>
</dbReference>
<sequence length="484" mass="52134">MRRAKIVCTIGPATSSAENITRLVECGMDVARLNLSHGEYAVHEQVYMDVRRASDEVGRAVGVLVDLQGPKIRTARFKDGPVVLTEGATFTITTREVPGDVHEVGTTYAGLAGDVEPGHRILIDDGKLALEVTDVTETDVVCTVLEGGVLSNNKGINVPGAAMSVPALSEKDKEDLRWALRLKVDMIALSFVRSARDIVDVHAIMDEIGVRLPVIAKIEKPQAVENLDEIIRAFDGVMVARGDLGVELPLEEVPLVQKRACEIARRRAKPVIVATQVLESMIENSRPTRAEASDAANAVLDGADALMLSGETSMGAHPFEAVTTMARIIENTEDHGLHRIRPLDTRPNSKGGAVTAAAAEIGDQIGAKLLVTFSSTGDTTRRLARVRPRIPMIAFTSNQWTRSQLALTWGVETFLTAEVRHTDEYAVFVDTELIKAGRVVEGDQVVIVAGSPPGIPGSTNALRVHRVGDAVHGIAPAYKDLLQR</sequence>